<feature type="transmembrane region" description="Helical" evidence="12">
    <location>
        <begin position="359"/>
        <end position="381"/>
    </location>
</feature>
<evidence type="ECO:0000256" key="8">
    <source>
        <dbReference type="ARBA" id="ARBA00023136"/>
    </source>
</evidence>
<evidence type="ECO:0000313" key="14">
    <source>
        <dbReference type="EMBL" id="JAS44620.1"/>
    </source>
</evidence>
<dbReference type="FunFam" id="1.20.1250.20:FF:000144">
    <property type="entry name" value="Picot, isoform B"/>
    <property type="match status" value="1"/>
</dbReference>
<dbReference type="InterPro" id="IPR036259">
    <property type="entry name" value="MFS_trans_sf"/>
</dbReference>
<keyword evidence="6 12" id="KW-1133">Transmembrane helix</keyword>
<feature type="transmembrane region" description="Helical" evidence="12">
    <location>
        <begin position="31"/>
        <end position="55"/>
    </location>
</feature>
<keyword evidence="3" id="KW-0813">Transport</keyword>
<dbReference type="GO" id="GO:0006814">
    <property type="term" value="P:sodium ion transport"/>
    <property type="evidence" value="ECO:0007669"/>
    <property type="project" value="UniProtKB-KW"/>
</dbReference>
<feature type="transmembrane region" description="Helical" evidence="12">
    <location>
        <begin position="165"/>
        <end position="188"/>
    </location>
</feature>
<dbReference type="SUPFAM" id="SSF103473">
    <property type="entry name" value="MFS general substrate transporter"/>
    <property type="match status" value="1"/>
</dbReference>
<evidence type="ECO:0000256" key="1">
    <source>
        <dbReference type="ARBA" id="ARBA00004141"/>
    </source>
</evidence>
<dbReference type="Gene3D" id="1.20.1250.20">
    <property type="entry name" value="MFS general substrate transporter like domains"/>
    <property type="match status" value="2"/>
</dbReference>
<comment type="similarity">
    <text evidence="2">Belongs to the major facilitator superfamily. Sodium/anion cotransporter family.</text>
</comment>
<evidence type="ECO:0000256" key="4">
    <source>
        <dbReference type="ARBA" id="ARBA00022692"/>
    </source>
</evidence>
<dbReference type="PANTHER" id="PTHR11662:SF280">
    <property type="entry name" value="FI21844P1-RELATED"/>
    <property type="match status" value="1"/>
</dbReference>
<dbReference type="PANTHER" id="PTHR11662">
    <property type="entry name" value="SOLUTE CARRIER FAMILY 17"/>
    <property type="match status" value="1"/>
</dbReference>
<feature type="transmembrane region" description="Helical" evidence="12">
    <location>
        <begin position="393"/>
        <end position="416"/>
    </location>
</feature>
<dbReference type="AlphaFoldDB" id="A0A1B6F334"/>
<evidence type="ECO:0000259" key="13">
    <source>
        <dbReference type="PROSITE" id="PS50850"/>
    </source>
</evidence>
<keyword evidence="9" id="KW-0406">Ion transport</keyword>
<dbReference type="GO" id="GO:0006820">
    <property type="term" value="P:monoatomic anion transport"/>
    <property type="evidence" value="ECO:0007669"/>
    <property type="project" value="TreeGrafter"/>
</dbReference>
<keyword evidence="5" id="KW-0769">Symport</keyword>
<dbReference type="CDD" id="cd17318">
    <property type="entry name" value="MFS_SLC17"/>
    <property type="match status" value="1"/>
</dbReference>
<accession>A0A1B6F334</accession>
<evidence type="ECO:0000256" key="3">
    <source>
        <dbReference type="ARBA" id="ARBA00022448"/>
    </source>
</evidence>
<evidence type="ECO:0000256" key="2">
    <source>
        <dbReference type="ARBA" id="ARBA00008586"/>
    </source>
</evidence>
<feature type="transmembrane region" description="Helical" evidence="12">
    <location>
        <begin position="333"/>
        <end position="353"/>
    </location>
</feature>
<evidence type="ECO:0000256" key="7">
    <source>
        <dbReference type="ARBA" id="ARBA00023053"/>
    </source>
</evidence>
<feature type="transmembrane region" description="Helical" evidence="12">
    <location>
        <begin position="428"/>
        <end position="447"/>
    </location>
</feature>
<evidence type="ECO:0000256" key="11">
    <source>
        <dbReference type="ARBA" id="ARBA00068450"/>
    </source>
</evidence>
<feature type="transmembrane region" description="Helical" evidence="12">
    <location>
        <begin position="301"/>
        <end position="321"/>
    </location>
</feature>
<keyword evidence="4 12" id="KW-0812">Transmembrane</keyword>
<dbReference type="InterPro" id="IPR020846">
    <property type="entry name" value="MFS_dom"/>
</dbReference>
<evidence type="ECO:0000256" key="9">
    <source>
        <dbReference type="ARBA" id="ARBA00023201"/>
    </source>
</evidence>
<dbReference type="PROSITE" id="PS50850">
    <property type="entry name" value="MFS"/>
    <property type="match status" value="1"/>
</dbReference>
<evidence type="ECO:0000256" key="12">
    <source>
        <dbReference type="SAM" id="Phobius"/>
    </source>
</evidence>
<evidence type="ECO:0000256" key="10">
    <source>
        <dbReference type="ARBA" id="ARBA00054632"/>
    </source>
</evidence>
<dbReference type="Pfam" id="PF07690">
    <property type="entry name" value="MFS_1"/>
    <property type="match status" value="1"/>
</dbReference>
<proteinExistence type="inferred from homology"/>
<feature type="transmembrane region" description="Helical" evidence="12">
    <location>
        <begin position="194"/>
        <end position="213"/>
    </location>
</feature>
<name>A0A1B6F334_9HEMI</name>
<dbReference type="FunFam" id="1.20.1250.20:FF:000003">
    <property type="entry name" value="Solute carrier family 17 member 3"/>
    <property type="match status" value="1"/>
</dbReference>
<feature type="transmembrane region" description="Helical" evidence="12">
    <location>
        <begin position="75"/>
        <end position="92"/>
    </location>
</feature>
<comment type="subcellular location">
    <subcellularLocation>
        <location evidence="1">Membrane</location>
        <topology evidence="1">Multi-pass membrane protein</topology>
    </subcellularLocation>
</comment>
<dbReference type="InterPro" id="IPR011701">
    <property type="entry name" value="MFS"/>
</dbReference>
<evidence type="ECO:0000256" key="6">
    <source>
        <dbReference type="ARBA" id="ARBA00022989"/>
    </source>
</evidence>
<feature type="transmembrane region" description="Helical" evidence="12">
    <location>
        <begin position="260"/>
        <end position="281"/>
    </location>
</feature>
<protein>
    <recommendedName>
        <fullName evidence="11">Putative inorganic phosphate cotransporter</fullName>
    </recommendedName>
</protein>
<dbReference type="GO" id="GO:0016020">
    <property type="term" value="C:membrane"/>
    <property type="evidence" value="ECO:0007669"/>
    <property type="project" value="UniProtKB-SubCell"/>
</dbReference>
<keyword evidence="7" id="KW-0915">Sodium</keyword>
<dbReference type="GO" id="GO:0015293">
    <property type="term" value="F:symporter activity"/>
    <property type="evidence" value="ECO:0007669"/>
    <property type="project" value="UniProtKB-KW"/>
</dbReference>
<organism evidence="14">
    <name type="scientific">Cuerna arida</name>
    <dbReference type="NCBI Taxonomy" id="1464854"/>
    <lineage>
        <taxon>Eukaryota</taxon>
        <taxon>Metazoa</taxon>
        <taxon>Ecdysozoa</taxon>
        <taxon>Arthropoda</taxon>
        <taxon>Hexapoda</taxon>
        <taxon>Insecta</taxon>
        <taxon>Pterygota</taxon>
        <taxon>Neoptera</taxon>
        <taxon>Paraneoptera</taxon>
        <taxon>Hemiptera</taxon>
        <taxon>Auchenorrhyncha</taxon>
        <taxon>Membracoidea</taxon>
        <taxon>Cicadellidae</taxon>
        <taxon>Cicadellinae</taxon>
        <taxon>Proconiini</taxon>
        <taxon>Cuerna</taxon>
    </lineage>
</organism>
<dbReference type="InterPro" id="IPR050382">
    <property type="entry name" value="MFS_Na/Anion_cotransporter"/>
</dbReference>
<comment type="function">
    <text evidence="10">May be an inorganic phosphate cotransporter.</text>
</comment>
<keyword evidence="8 12" id="KW-0472">Membrane</keyword>
<sequence>MTHLDAEAESKGSHMEKDVEGFFKKRYIQGYMLFFLMFMAFNLRLNLSVAIVAMTNKKNANLDFQELDWDLKTRSKILSSFFWGYLVIQLPAGQLGQMFSVKQLLLISNISCALLALLTPMAAIHGGWFLVCIIRFFQGISQGFYVPLGYTLTSKWVPIHERNRFVGFFLNGATIGAVVSLASAGMLASSSGGWPSVFYVSGSLNLLWAALWWQLGADSPDTHPTIDPRERDYINEDHANFAQSETYPTPWKAIFTSVPVWSLIGVAIGNGWGFAIILTQIPAYINSVLGFNIKENGLLSALPYLSLWICSFPVCWLADLLEERNILSTVVIRKLYTSCCLGGGAVMVLSLCLVENNAVTAMTLITIAVTFMAFMFSGFNINHLDLSPNFAGVLMGLCNGLENVSTIIGPLSVGWVVSDPTSSDQWHFVFAITAMVSLLGNAIYVIFGSAELQPWDSPSGSKNSKENYRNRVRTRLSIAI</sequence>
<feature type="domain" description="Major facilitator superfamily (MFS) profile" evidence="13">
    <location>
        <begin position="32"/>
        <end position="452"/>
    </location>
</feature>
<gene>
    <name evidence="14" type="ORF">g.16658</name>
</gene>
<evidence type="ECO:0000256" key="5">
    <source>
        <dbReference type="ARBA" id="ARBA00022847"/>
    </source>
</evidence>
<keyword evidence="9" id="KW-0739">Sodium transport</keyword>
<reference evidence="14" key="1">
    <citation type="submission" date="2015-11" db="EMBL/GenBank/DDBJ databases">
        <title>De novo transcriptome assembly of four potential Pierce s Disease insect vectors from Arizona vineyards.</title>
        <authorList>
            <person name="Tassone E.E."/>
        </authorList>
    </citation>
    <scope>NUCLEOTIDE SEQUENCE</scope>
</reference>
<dbReference type="EMBL" id="GECZ01025149">
    <property type="protein sequence ID" value="JAS44620.1"/>
    <property type="molecule type" value="Transcribed_RNA"/>
</dbReference>